<evidence type="ECO:0000256" key="5">
    <source>
        <dbReference type="ARBA" id="ARBA00023136"/>
    </source>
</evidence>
<evidence type="ECO:0000256" key="1">
    <source>
        <dbReference type="ARBA" id="ARBA00004651"/>
    </source>
</evidence>
<comment type="subcellular location">
    <subcellularLocation>
        <location evidence="1 6">Cell membrane</location>
        <topology evidence="1 6">Multi-pass membrane protein</topology>
    </subcellularLocation>
</comment>
<feature type="transmembrane region" description="Helical" evidence="6">
    <location>
        <begin position="486"/>
        <end position="508"/>
    </location>
</feature>
<organism evidence="8 9">
    <name type="scientific">Secundilactobacillus kimchicus JCM 15530</name>
    <dbReference type="NCBI Taxonomy" id="1302272"/>
    <lineage>
        <taxon>Bacteria</taxon>
        <taxon>Bacillati</taxon>
        <taxon>Bacillota</taxon>
        <taxon>Bacilli</taxon>
        <taxon>Lactobacillales</taxon>
        <taxon>Lactobacillaceae</taxon>
        <taxon>Secundilactobacillus</taxon>
    </lineage>
</organism>
<protein>
    <submittedName>
        <fullName evidence="8">ABC superfamily ATP binding cassette transporter, permease protein</fullName>
    </submittedName>
</protein>
<feature type="transmembrane region" description="Helical" evidence="6">
    <location>
        <begin position="102"/>
        <end position="131"/>
    </location>
</feature>
<dbReference type="GO" id="GO:0055085">
    <property type="term" value="P:transmembrane transport"/>
    <property type="evidence" value="ECO:0007669"/>
    <property type="project" value="UniProtKB-UniRule"/>
</dbReference>
<feature type="transmembrane region" description="Helical" evidence="6">
    <location>
        <begin position="151"/>
        <end position="173"/>
    </location>
</feature>
<name>A0A0R1HXE1_9LACO</name>
<evidence type="ECO:0000256" key="3">
    <source>
        <dbReference type="ARBA" id="ARBA00022692"/>
    </source>
</evidence>
<comment type="similarity">
    <text evidence="6">Belongs to the ABC-4 integral membrane protein family.</text>
</comment>
<feature type="transmembrane region" description="Helical" evidence="6">
    <location>
        <begin position="573"/>
        <end position="594"/>
    </location>
</feature>
<keyword evidence="5 6" id="KW-0472">Membrane</keyword>
<feature type="domain" description="ABC3 transporter permease C-terminal" evidence="7">
    <location>
        <begin position="62"/>
        <end position="180"/>
    </location>
</feature>
<dbReference type="Proteomes" id="UP000050911">
    <property type="component" value="Unassembled WGS sequence"/>
</dbReference>
<evidence type="ECO:0000313" key="9">
    <source>
        <dbReference type="Proteomes" id="UP000050911"/>
    </source>
</evidence>
<reference evidence="8 9" key="1">
    <citation type="journal article" date="2015" name="Genome Announc.">
        <title>Expanding the biotechnology potential of lactobacilli through comparative genomics of 213 strains and associated genera.</title>
        <authorList>
            <person name="Sun Z."/>
            <person name="Harris H.M."/>
            <person name="McCann A."/>
            <person name="Guo C."/>
            <person name="Argimon S."/>
            <person name="Zhang W."/>
            <person name="Yang X."/>
            <person name="Jeffery I.B."/>
            <person name="Cooney J.C."/>
            <person name="Kagawa T.F."/>
            <person name="Liu W."/>
            <person name="Song Y."/>
            <person name="Salvetti E."/>
            <person name="Wrobel A."/>
            <person name="Rasinkangas P."/>
            <person name="Parkhill J."/>
            <person name="Rea M.C."/>
            <person name="O'Sullivan O."/>
            <person name="Ritari J."/>
            <person name="Douillard F.P."/>
            <person name="Paul Ross R."/>
            <person name="Yang R."/>
            <person name="Briner A.E."/>
            <person name="Felis G.E."/>
            <person name="de Vos W.M."/>
            <person name="Barrangou R."/>
            <person name="Klaenhammer T.R."/>
            <person name="Caufield P.W."/>
            <person name="Cui Y."/>
            <person name="Zhang H."/>
            <person name="O'Toole P.W."/>
        </authorList>
    </citation>
    <scope>NUCLEOTIDE SEQUENCE [LARGE SCALE GENOMIC DNA]</scope>
    <source>
        <strain evidence="8 9">JCM 15530</strain>
    </source>
</reference>
<accession>A0A0R1HXE1</accession>
<evidence type="ECO:0000256" key="2">
    <source>
        <dbReference type="ARBA" id="ARBA00022475"/>
    </source>
</evidence>
<evidence type="ECO:0000313" key="8">
    <source>
        <dbReference type="EMBL" id="KRK48241.1"/>
    </source>
</evidence>
<evidence type="ECO:0000256" key="6">
    <source>
        <dbReference type="PIRNR" id="PIRNR018968"/>
    </source>
</evidence>
<keyword evidence="4 6" id="KW-1133">Transmembrane helix</keyword>
<dbReference type="PIRSF" id="PIRSF018968">
    <property type="entry name" value="ABC_permease_BceB"/>
    <property type="match status" value="1"/>
</dbReference>
<keyword evidence="3 6" id="KW-0812">Transmembrane</keyword>
<feature type="transmembrane region" description="Helical" evidence="6">
    <location>
        <begin position="204"/>
        <end position="221"/>
    </location>
</feature>
<evidence type="ECO:0000256" key="4">
    <source>
        <dbReference type="ARBA" id="ARBA00022989"/>
    </source>
</evidence>
<dbReference type="PANTHER" id="PTHR46795:SF3">
    <property type="entry name" value="ABC TRANSPORTER PERMEASE"/>
    <property type="match status" value="1"/>
</dbReference>
<feature type="transmembrane region" description="Helical" evidence="6">
    <location>
        <begin position="286"/>
        <end position="307"/>
    </location>
</feature>
<dbReference type="EMBL" id="AZCX01000004">
    <property type="protein sequence ID" value="KRK48241.1"/>
    <property type="molecule type" value="Genomic_DNA"/>
</dbReference>
<feature type="transmembrane region" description="Helical" evidence="6">
    <location>
        <begin position="20"/>
        <end position="38"/>
    </location>
</feature>
<dbReference type="STRING" id="1302272.FC96_GL001980"/>
<gene>
    <name evidence="8" type="ORF">FC96_GL001980</name>
</gene>
<feature type="transmembrane region" description="Helical" evidence="6">
    <location>
        <begin position="58"/>
        <end position="81"/>
    </location>
</feature>
<dbReference type="AlphaFoldDB" id="A0A0R1HXE1"/>
<keyword evidence="9" id="KW-1185">Reference proteome</keyword>
<comment type="caution">
    <text evidence="8">The sequence shown here is derived from an EMBL/GenBank/DDBJ whole genome shotgun (WGS) entry which is preliminary data.</text>
</comment>
<dbReference type="InterPro" id="IPR027022">
    <property type="entry name" value="ABC_permease_BceB-typ"/>
</dbReference>
<dbReference type="GO" id="GO:0005886">
    <property type="term" value="C:plasma membrane"/>
    <property type="evidence" value="ECO:0007669"/>
    <property type="project" value="UniProtKB-SubCell"/>
</dbReference>
<proteinExistence type="inferred from homology"/>
<keyword evidence="2 6" id="KW-1003">Cell membrane</keyword>
<dbReference type="InterPro" id="IPR003838">
    <property type="entry name" value="ABC3_permease_C"/>
</dbReference>
<dbReference type="PATRIC" id="fig|1302272.5.peg.2020"/>
<dbReference type="PANTHER" id="PTHR46795">
    <property type="entry name" value="ABC TRANSPORTER PERMEASE-RELATED-RELATED"/>
    <property type="match status" value="1"/>
</dbReference>
<evidence type="ECO:0000259" key="7">
    <source>
        <dbReference type="Pfam" id="PF02687"/>
    </source>
</evidence>
<dbReference type="Pfam" id="PF02687">
    <property type="entry name" value="FtsX"/>
    <property type="match status" value="1"/>
</dbReference>
<feature type="transmembrane region" description="Helical" evidence="6">
    <location>
        <begin position="539"/>
        <end position="561"/>
    </location>
</feature>
<feature type="transmembrane region" description="Helical" evidence="6">
    <location>
        <begin position="227"/>
        <end position="256"/>
    </location>
</feature>
<sequence length="606" mass="67737">MVLRKLAFTGIKSRIKDYTVLFFGLVISSAIFYMFEALATNQDFIKANGSMVTGASFIFQFGSILLTIISLVYIFYANSFLMSMRRHDYGLFMMLGAKQRKIGQLILTETLLIGTLASLIGIVVGWLLTATLGNYLMDQMFSSKLKGFEPFFLPAAVATLALYVILFLIAGVINRFGLTKTPVLQLLKGDSEPNRPTLKKGRQLIQVVLGVALLAIGYYVMANMKLLVLMSIPVALVTIVLGTYFLFNAVFVWLVVMLKRLPWASKGLHTFTLSQLSFRIRNYTRILSIVSILFALALGAITVGIGFQRQITSMATAQSAYTLVLSDPSATVKQEVKKLDRQLTAQYDQVVTKKAVYFNADQFKNQPFESVSQESQIMNQAKAGRLQAAKYQKISVDKMQKNPQQLLLNLPNWQRSKAIRIVSGNRFSRLSGSQHKVLMLRVADLSKSQAQLKVVSEKATGQAASSLPGTFAMFTEATALFGGFEFMGFFLGIAFLAMLASCLMFKILSGAASDKRRYEMLNKIGTRPQILRRSIIQEVGVLFALPGILGVIDVLFGLQMFRGLLLSPYDQLWLPFTLFLFLYIIYYVITVMMYQRIVVPKVKIDK</sequence>
<keyword evidence="6" id="KW-0813">Transport</keyword>
<dbReference type="InterPro" id="IPR052536">
    <property type="entry name" value="ABC-4_Integral_Memb_Prot"/>
</dbReference>